<proteinExistence type="predicted"/>
<protein>
    <submittedName>
        <fullName evidence="1">Uncharacterized protein</fullName>
    </submittedName>
</protein>
<evidence type="ECO:0000313" key="2">
    <source>
        <dbReference type="Proteomes" id="UP000593898"/>
    </source>
</evidence>
<dbReference type="GeneID" id="65130451"/>
<name>A0A7M1RZG7_9CAUD</name>
<keyword evidence="2" id="KW-1185">Reference proteome</keyword>
<accession>A0A7M1RZG7</accession>
<dbReference type="Proteomes" id="UP000593898">
    <property type="component" value="Segment"/>
</dbReference>
<dbReference type="KEGG" id="vg:65130451"/>
<sequence length="218" mass="25388">MSTKNTNNSIKTIKGRLPFREVVVYPSQEQQRKAAVRRTLAATTPNTNFNNAIDLTYNERKKLNDMQKANWFEQLINGYIRFPYNCINTATGWITNNKQTIARNKNLYDNPEKYGYKEVSFNEAQPGDLMQYISDNVPWHSGVLVSKDDIDKNSKKLLNIKNRKHYTSFYVKSSSGDDKLNPIRHYSLEEIGKENSDLDSMPKFYRYTYPNSGVKFIK</sequence>
<dbReference type="EMBL" id="MT774394">
    <property type="protein sequence ID" value="QOR59835.1"/>
    <property type="molecule type" value="Genomic_DNA"/>
</dbReference>
<dbReference type="RefSeq" id="YP_010111993.1">
    <property type="nucleotide sequence ID" value="NC_055887.1"/>
</dbReference>
<evidence type="ECO:0000313" key="1">
    <source>
        <dbReference type="EMBL" id="QOR59835.1"/>
    </source>
</evidence>
<organism evidence="1 2">
    <name type="scientific">uncultured phage cr271_1</name>
    <dbReference type="NCBI Taxonomy" id="2772078"/>
    <lineage>
        <taxon>Viruses</taxon>
        <taxon>Duplodnaviria</taxon>
        <taxon>Heunggongvirae</taxon>
        <taxon>Uroviricota</taxon>
        <taxon>Caudoviricetes</taxon>
        <taxon>Crassvirales</taxon>
        <taxon>Intestiviridae</taxon>
        <taxon>Obtuvirinae</taxon>
        <taxon>Hacihdavirus</taxon>
        <taxon>Hacihdavirus animalis</taxon>
    </lineage>
</organism>
<reference evidence="1 2" key="1">
    <citation type="submission" date="2020-07" db="EMBL/GenBank/DDBJ databases">
        <title>Taxonomic proposal: Crassvirales, a new order of highly abundant and diverse bacterial viruses.</title>
        <authorList>
            <person name="Shkoporov A.N."/>
            <person name="Stockdale S.R."/>
            <person name="Guerin E."/>
            <person name="Ross R.P."/>
            <person name="Hill C."/>
        </authorList>
    </citation>
    <scope>NUCLEOTIDE SEQUENCE [LARGE SCALE GENOMIC DNA]</scope>
</reference>